<dbReference type="EMBL" id="FTNM01000004">
    <property type="protein sequence ID" value="SIR22317.1"/>
    <property type="molecule type" value="Genomic_DNA"/>
</dbReference>
<protein>
    <submittedName>
        <fullName evidence="2">NAD(P)H-dependent FMN reductase</fullName>
    </submittedName>
</protein>
<evidence type="ECO:0000313" key="2">
    <source>
        <dbReference type="EMBL" id="SIR22317.1"/>
    </source>
</evidence>
<feature type="domain" description="NADPH-dependent FMN reductase-like" evidence="1">
    <location>
        <begin position="2"/>
        <end position="137"/>
    </location>
</feature>
<dbReference type="InterPro" id="IPR029039">
    <property type="entry name" value="Flavoprotein-like_sf"/>
</dbReference>
<dbReference type="OrthoDB" id="9812295at2"/>
<evidence type="ECO:0000313" key="3">
    <source>
        <dbReference type="Proteomes" id="UP000185924"/>
    </source>
</evidence>
<dbReference type="Proteomes" id="UP000185924">
    <property type="component" value="Unassembled WGS sequence"/>
</dbReference>
<gene>
    <name evidence="2" type="ORF">SAMN05421545_2778</name>
</gene>
<keyword evidence="3" id="KW-1185">Reference proteome</keyword>
<dbReference type="InterPro" id="IPR050712">
    <property type="entry name" value="NAD(P)H-dep_reductase"/>
</dbReference>
<reference evidence="3" key="1">
    <citation type="submission" date="2017-01" db="EMBL/GenBank/DDBJ databases">
        <authorList>
            <person name="Varghese N."/>
            <person name="Submissions S."/>
        </authorList>
    </citation>
    <scope>NUCLEOTIDE SEQUENCE [LARGE SCALE GENOMIC DNA]</scope>
    <source>
        <strain evidence="3">DM9</strain>
    </source>
</reference>
<proteinExistence type="predicted"/>
<dbReference type="GO" id="GO:0005829">
    <property type="term" value="C:cytosol"/>
    <property type="evidence" value="ECO:0007669"/>
    <property type="project" value="TreeGrafter"/>
</dbReference>
<dbReference type="InterPro" id="IPR005025">
    <property type="entry name" value="FMN_Rdtase-like_dom"/>
</dbReference>
<dbReference type="STRING" id="1077936.SAMN05421545_2778"/>
<dbReference type="PANTHER" id="PTHR30543">
    <property type="entry name" value="CHROMATE REDUCTASE"/>
    <property type="match status" value="1"/>
</dbReference>
<dbReference type="RefSeq" id="WP_076422542.1">
    <property type="nucleotide sequence ID" value="NZ_FTNM01000004.1"/>
</dbReference>
<dbReference type="GO" id="GO:0016491">
    <property type="term" value="F:oxidoreductase activity"/>
    <property type="evidence" value="ECO:0007669"/>
    <property type="project" value="InterPro"/>
</dbReference>
<accession>A0A1N6Z695</accession>
<dbReference type="AlphaFoldDB" id="A0A1N6Z695"/>
<dbReference type="SUPFAM" id="SSF52218">
    <property type="entry name" value="Flavoproteins"/>
    <property type="match status" value="1"/>
</dbReference>
<dbReference type="Pfam" id="PF03358">
    <property type="entry name" value="FMN_red"/>
    <property type="match status" value="1"/>
</dbReference>
<sequence length="174" mass="19018">MITIITGTNRPSSNSTAVAKLYAKLLDERQVGNQILDLANLPADFTTSALYDNIGTNQAFNDLSALIGESDKFVFIVPEYNGSFPGVLKAFIDGLSYPNTFRNKKAALVGLSSGVQGSGLAMSHLTDIFNYLGMHVLALKPRLAQIEKNFDGAAITNELYLELLKQQIDQFIHF</sequence>
<dbReference type="GO" id="GO:0010181">
    <property type="term" value="F:FMN binding"/>
    <property type="evidence" value="ECO:0007669"/>
    <property type="project" value="TreeGrafter"/>
</dbReference>
<organism evidence="2 3">
    <name type="scientific">Pontibacter lucknowensis</name>
    <dbReference type="NCBI Taxonomy" id="1077936"/>
    <lineage>
        <taxon>Bacteria</taxon>
        <taxon>Pseudomonadati</taxon>
        <taxon>Bacteroidota</taxon>
        <taxon>Cytophagia</taxon>
        <taxon>Cytophagales</taxon>
        <taxon>Hymenobacteraceae</taxon>
        <taxon>Pontibacter</taxon>
    </lineage>
</organism>
<dbReference type="PANTHER" id="PTHR30543:SF21">
    <property type="entry name" value="NAD(P)H-DEPENDENT FMN REDUCTASE LOT6"/>
    <property type="match status" value="1"/>
</dbReference>
<dbReference type="Gene3D" id="3.40.50.360">
    <property type="match status" value="1"/>
</dbReference>
<name>A0A1N6Z695_9BACT</name>
<evidence type="ECO:0000259" key="1">
    <source>
        <dbReference type="Pfam" id="PF03358"/>
    </source>
</evidence>